<proteinExistence type="predicted"/>
<reference evidence="1 2" key="1">
    <citation type="submission" date="2014-03" db="EMBL/GenBank/DDBJ databases">
        <title>Bradyrhizobium valentinum sp. nov., isolated from effective nodules of Lupinus mariae-josephae, a lupine endemic of basic-lime soils in Eastern Spain.</title>
        <authorList>
            <person name="Duran D."/>
            <person name="Rey L."/>
            <person name="Navarro A."/>
            <person name="Busquets A."/>
            <person name="Imperial J."/>
            <person name="Ruiz-Argueso T."/>
        </authorList>
    </citation>
    <scope>NUCLEOTIDE SEQUENCE [LARGE SCALE GENOMIC DNA]</scope>
    <source>
        <strain evidence="1 2">PAC68</strain>
    </source>
</reference>
<organism evidence="1 2">
    <name type="scientific">Bradyrhizobium jicamae</name>
    <dbReference type="NCBI Taxonomy" id="280332"/>
    <lineage>
        <taxon>Bacteria</taxon>
        <taxon>Pseudomonadati</taxon>
        <taxon>Pseudomonadota</taxon>
        <taxon>Alphaproteobacteria</taxon>
        <taxon>Hyphomicrobiales</taxon>
        <taxon>Nitrobacteraceae</taxon>
        <taxon>Bradyrhizobium</taxon>
    </lineage>
</organism>
<evidence type="ECO:0000313" key="1">
    <source>
        <dbReference type="EMBL" id="KRQ94755.1"/>
    </source>
</evidence>
<protein>
    <submittedName>
        <fullName evidence="1">Uncharacterized protein</fullName>
    </submittedName>
</protein>
<dbReference type="EMBL" id="LLXZ01000215">
    <property type="protein sequence ID" value="KRQ94755.1"/>
    <property type="molecule type" value="Genomic_DNA"/>
</dbReference>
<comment type="caution">
    <text evidence="1">The sequence shown here is derived from an EMBL/GenBank/DDBJ whole genome shotgun (WGS) entry which is preliminary data.</text>
</comment>
<name>A0A0R3KGK2_9BRAD</name>
<dbReference type="RefSeq" id="WP_057840227.1">
    <property type="nucleotide sequence ID" value="NZ_LLXZ01000215.1"/>
</dbReference>
<evidence type="ECO:0000313" key="2">
    <source>
        <dbReference type="Proteomes" id="UP000050863"/>
    </source>
</evidence>
<accession>A0A0R3KGK2</accession>
<gene>
    <name evidence="1" type="ORF">CQ12_04300</name>
</gene>
<sequence>MVWLPIRGGQQMRYLGSLALIGSVLAANVAYSAETGRIKRPSPDASELERVASETAMNDSLLQKGDIVVTHRGFFVFRGVGPDGYTYEFSTIPNPITGGRAAR</sequence>
<dbReference type="OrthoDB" id="8251655at2"/>
<dbReference type="Proteomes" id="UP000050863">
    <property type="component" value="Unassembled WGS sequence"/>
</dbReference>
<dbReference type="AlphaFoldDB" id="A0A0R3KGK2"/>
<keyword evidence="2" id="KW-1185">Reference proteome</keyword>